<feature type="transmembrane region" description="Helical" evidence="5">
    <location>
        <begin position="99"/>
        <end position="125"/>
    </location>
</feature>
<feature type="transmembrane region" description="Helical" evidence="5">
    <location>
        <begin position="146"/>
        <end position="164"/>
    </location>
</feature>
<reference evidence="7 8" key="1">
    <citation type="journal article" date="2007" name="Science">
        <title>Sea anemone genome reveals ancestral eumetazoan gene repertoire and genomic organization.</title>
        <authorList>
            <person name="Putnam N.H."/>
            <person name="Srivastava M."/>
            <person name="Hellsten U."/>
            <person name="Dirks B."/>
            <person name="Chapman J."/>
            <person name="Salamov A."/>
            <person name="Terry A."/>
            <person name="Shapiro H."/>
            <person name="Lindquist E."/>
            <person name="Kapitonov V.V."/>
            <person name="Jurka J."/>
            <person name="Genikhovich G."/>
            <person name="Grigoriev I.V."/>
            <person name="Lucas S.M."/>
            <person name="Steele R.E."/>
            <person name="Finnerty J.R."/>
            <person name="Technau U."/>
            <person name="Martindale M.Q."/>
            <person name="Rokhsar D.S."/>
        </authorList>
    </citation>
    <scope>NUCLEOTIDE SEQUENCE [LARGE SCALE GENOMIC DNA]</scope>
    <source>
        <strain evidence="8">CH2 X CH6</strain>
    </source>
</reference>
<feature type="transmembrane region" description="Helical" evidence="5">
    <location>
        <begin position="20"/>
        <end position="38"/>
    </location>
</feature>
<dbReference type="EMBL" id="DS469823">
    <property type="protein sequence ID" value="EDO32467.1"/>
    <property type="molecule type" value="Genomic_DNA"/>
</dbReference>
<dbReference type="PANTHER" id="PTHR12011">
    <property type="entry name" value="ADHESION G-PROTEIN COUPLED RECEPTOR"/>
    <property type="match status" value="1"/>
</dbReference>
<sequence>MRYARGDHVLYPLSQVLCRIVALMLHYLFSASFTWMCIEGFHLYMKIVTVFGAEGVKLKYYYIFGWGFPAIMVGVAASVDSSGYGTRAACWLSMDKGFIWAFLGPVVAIILVNCVILSMVVKIVMTSSASQSEPEYRQILAGVKGALVLLPLLGITWVFGLLAVTKETVVFQYVFAISNSLQGFCIFIFQCIGNSEV</sequence>
<keyword evidence="2 5" id="KW-0812">Transmembrane</keyword>
<dbReference type="Pfam" id="PF00002">
    <property type="entry name" value="7tm_2"/>
    <property type="match status" value="1"/>
</dbReference>
<dbReference type="FunFam" id="1.20.1070.10:FF:000407">
    <property type="entry name" value="Adhesion G protein-coupled receptor D1"/>
    <property type="match status" value="1"/>
</dbReference>
<evidence type="ECO:0000313" key="7">
    <source>
        <dbReference type="EMBL" id="EDO32467.1"/>
    </source>
</evidence>
<dbReference type="PRINTS" id="PR00249">
    <property type="entry name" value="GPCRSECRETIN"/>
</dbReference>
<dbReference type="GO" id="GO:0004930">
    <property type="term" value="F:G protein-coupled receptor activity"/>
    <property type="evidence" value="ECO:0007669"/>
    <property type="project" value="InterPro"/>
</dbReference>
<evidence type="ECO:0000256" key="5">
    <source>
        <dbReference type="SAM" id="Phobius"/>
    </source>
</evidence>
<feature type="non-terminal residue" evidence="7">
    <location>
        <position position="1"/>
    </location>
</feature>
<dbReference type="Gene3D" id="1.20.1070.10">
    <property type="entry name" value="Rhodopsin 7-helix transmembrane proteins"/>
    <property type="match status" value="1"/>
</dbReference>
<evidence type="ECO:0000313" key="8">
    <source>
        <dbReference type="Proteomes" id="UP000001593"/>
    </source>
</evidence>
<evidence type="ECO:0000256" key="2">
    <source>
        <dbReference type="ARBA" id="ARBA00022692"/>
    </source>
</evidence>
<dbReference type="InterPro" id="IPR017981">
    <property type="entry name" value="GPCR_2-like_7TM"/>
</dbReference>
<feature type="transmembrane region" description="Helical" evidence="5">
    <location>
        <begin position="170"/>
        <end position="192"/>
    </location>
</feature>
<dbReference type="KEGG" id="nve:5503492"/>
<keyword evidence="4 5" id="KW-0472">Membrane</keyword>
<accession>A7SV16</accession>
<dbReference type="Proteomes" id="UP000001593">
    <property type="component" value="Unassembled WGS sequence"/>
</dbReference>
<name>A7SV16_NEMVE</name>
<gene>
    <name evidence="7" type="ORF">NEMVEDRAFT_v1g133486</name>
</gene>
<organism evidence="7 8">
    <name type="scientific">Nematostella vectensis</name>
    <name type="common">Starlet sea anemone</name>
    <dbReference type="NCBI Taxonomy" id="45351"/>
    <lineage>
        <taxon>Eukaryota</taxon>
        <taxon>Metazoa</taxon>
        <taxon>Cnidaria</taxon>
        <taxon>Anthozoa</taxon>
        <taxon>Hexacorallia</taxon>
        <taxon>Actiniaria</taxon>
        <taxon>Edwardsiidae</taxon>
        <taxon>Nematostella</taxon>
    </lineage>
</organism>
<dbReference type="AlphaFoldDB" id="A7SV16"/>
<dbReference type="OMA" id="HINALYV"/>
<dbReference type="HOGENOM" id="CLU_002753_3_2_1"/>
<comment type="subcellular location">
    <subcellularLocation>
        <location evidence="1">Membrane</location>
        <topology evidence="1">Multi-pass membrane protein</topology>
    </subcellularLocation>
</comment>
<dbReference type="InParanoid" id="A7SV16"/>
<dbReference type="GO" id="GO:0007166">
    <property type="term" value="P:cell surface receptor signaling pathway"/>
    <property type="evidence" value="ECO:0007669"/>
    <property type="project" value="InterPro"/>
</dbReference>
<proteinExistence type="predicted"/>
<evidence type="ECO:0000256" key="4">
    <source>
        <dbReference type="ARBA" id="ARBA00023136"/>
    </source>
</evidence>
<dbReference type="PANTHER" id="PTHR12011:SF347">
    <property type="entry name" value="FI21270P1-RELATED"/>
    <property type="match status" value="1"/>
</dbReference>
<evidence type="ECO:0000256" key="3">
    <source>
        <dbReference type="ARBA" id="ARBA00022989"/>
    </source>
</evidence>
<evidence type="ECO:0000256" key="1">
    <source>
        <dbReference type="ARBA" id="ARBA00004141"/>
    </source>
</evidence>
<feature type="transmembrane region" description="Helical" evidence="5">
    <location>
        <begin position="59"/>
        <end position="79"/>
    </location>
</feature>
<dbReference type="GO" id="GO:0005886">
    <property type="term" value="C:plasma membrane"/>
    <property type="evidence" value="ECO:0000318"/>
    <property type="project" value="GO_Central"/>
</dbReference>
<dbReference type="InterPro" id="IPR000832">
    <property type="entry name" value="GPCR_2_secretin-like"/>
</dbReference>
<keyword evidence="8" id="KW-1185">Reference proteome</keyword>
<dbReference type="PhylomeDB" id="A7SV16"/>
<feature type="domain" description="G-protein coupled receptors family 2 profile 2" evidence="6">
    <location>
        <begin position="1"/>
        <end position="194"/>
    </location>
</feature>
<dbReference type="STRING" id="45351.A7SV16"/>
<evidence type="ECO:0000259" key="6">
    <source>
        <dbReference type="PROSITE" id="PS50261"/>
    </source>
</evidence>
<protein>
    <recommendedName>
        <fullName evidence="6">G-protein coupled receptors family 2 profile 2 domain-containing protein</fullName>
    </recommendedName>
</protein>
<keyword evidence="3 5" id="KW-1133">Transmembrane helix</keyword>
<dbReference type="PROSITE" id="PS50261">
    <property type="entry name" value="G_PROTEIN_RECEP_F2_4"/>
    <property type="match status" value="1"/>
</dbReference>
<dbReference type="eggNOG" id="KOG4193">
    <property type="taxonomic scope" value="Eukaryota"/>
</dbReference>